<dbReference type="InterPro" id="IPR036869">
    <property type="entry name" value="J_dom_sf"/>
</dbReference>
<dbReference type="AlphaFoldDB" id="A0A9D5HRQ8"/>
<proteinExistence type="predicted"/>
<sequence length="132" mass="14528">MAATLIFGGGSANLRVPSVRGRRGGAVGAVAVAVAPARRTGSLYEVLRVRETATVWEIKTAYRSLAKRFHPDVTGAGPDFAEINKAYATLSDPAERERYDAEIRRGRFGFGGEEGRVRGRRWETDQCWNMAR</sequence>
<dbReference type="PANTHER" id="PTHR45432">
    <property type="entry name" value="CHAPERONE PROTEIN DNAJ 11, CHLOROPLASTIC-LIKE"/>
    <property type="match status" value="1"/>
</dbReference>
<dbReference type="InterPro" id="IPR018253">
    <property type="entry name" value="DnaJ_domain_CS"/>
</dbReference>
<reference evidence="2" key="2">
    <citation type="journal article" date="2022" name="Hortic Res">
        <title>The genome of Dioscorea zingiberensis sheds light on the biosynthesis, origin and evolution of the medicinally important diosgenin saponins.</title>
        <authorList>
            <person name="Li Y."/>
            <person name="Tan C."/>
            <person name="Li Z."/>
            <person name="Guo J."/>
            <person name="Li S."/>
            <person name="Chen X."/>
            <person name="Wang C."/>
            <person name="Dai X."/>
            <person name="Yang H."/>
            <person name="Song W."/>
            <person name="Hou L."/>
            <person name="Xu J."/>
            <person name="Tong Z."/>
            <person name="Xu A."/>
            <person name="Yuan X."/>
            <person name="Wang W."/>
            <person name="Yang Q."/>
            <person name="Chen L."/>
            <person name="Sun Z."/>
            <person name="Wang K."/>
            <person name="Pan B."/>
            <person name="Chen J."/>
            <person name="Bao Y."/>
            <person name="Liu F."/>
            <person name="Qi X."/>
            <person name="Gang D.R."/>
            <person name="Wen J."/>
            <person name="Li J."/>
        </authorList>
    </citation>
    <scope>NUCLEOTIDE SEQUENCE</scope>
    <source>
        <strain evidence="2">Dzin_1.0</strain>
    </source>
</reference>
<accession>A0A9D5HRQ8</accession>
<dbReference type="Gene3D" id="1.10.287.110">
    <property type="entry name" value="DnaJ domain"/>
    <property type="match status" value="1"/>
</dbReference>
<dbReference type="PRINTS" id="PR00625">
    <property type="entry name" value="JDOMAIN"/>
</dbReference>
<evidence type="ECO:0000313" key="3">
    <source>
        <dbReference type="Proteomes" id="UP001085076"/>
    </source>
</evidence>
<dbReference type="InterPro" id="IPR001623">
    <property type="entry name" value="DnaJ_domain"/>
</dbReference>
<keyword evidence="3" id="KW-1185">Reference proteome</keyword>
<dbReference type="Proteomes" id="UP001085076">
    <property type="component" value="Miscellaneous, Linkage group lg01"/>
</dbReference>
<organism evidence="2 3">
    <name type="scientific">Dioscorea zingiberensis</name>
    <dbReference type="NCBI Taxonomy" id="325984"/>
    <lineage>
        <taxon>Eukaryota</taxon>
        <taxon>Viridiplantae</taxon>
        <taxon>Streptophyta</taxon>
        <taxon>Embryophyta</taxon>
        <taxon>Tracheophyta</taxon>
        <taxon>Spermatophyta</taxon>
        <taxon>Magnoliopsida</taxon>
        <taxon>Liliopsida</taxon>
        <taxon>Dioscoreales</taxon>
        <taxon>Dioscoreaceae</taxon>
        <taxon>Dioscorea</taxon>
    </lineage>
</organism>
<reference evidence="2" key="1">
    <citation type="submission" date="2021-03" db="EMBL/GenBank/DDBJ databases">
        <authorList>
            <person name="Li Z."/>
            <person name="Yang C."/>
        </authorList>
    </citation>
    <scope>NUCLEOTIDE SEQUENCE</scope>
    <source>
        <strain evidence="2">Dzin_1.0</strain>
        <tissue evidence="2">Leaf</tissue>
    </source>
</reference>
<dbReference type="EMBL" id="JAGGNH010000001">
    <property type="protein sequence ID" value="KAJ0986940.1"/>
    <property type="molecule type" value="Genomic_DNA"/>
</dbReference>
<gene>
    <name evidence="2" type="ORF">J5N97_005296</name>
</gene>
<comment type="caution">
    <text evidence="2">The sequence shown here is derived from an EMBL/GenBank/DDBJ whole genome shotgun (WGS) entry which is preliminary data.</text>
</comment>
<protein>
    <recommendedName>
        <fullName evidence="1">J domain-containing protein</fullName>
    </recommendedName>
</protein>
<evidence type="ECO:0000313" key="2">
    <source>
        <dbReference type="EMBL" id="KAJ0986940.1"/>
    </source>
</evidence>
<dbReference type="PROSITE" id="PS50076">
    <property type="entry name" value="DNAJ_2"/>
    <property type="match status" value="1"/>
</dbReference>
<name>A0A9D5HRQ8_9LILI</name>
<dbReference type="OrthoDB" id="445556at2759"/>
<dbReference type="CDD" id="cd06257">
    <property type="entry name" value="DnaJ"/>
    <property type="match status" value="1"/>
</dbReference>
<dbReference type="Pfam" id="PF00226">
    <property type="entry name" value="DnaJ"/>
    <property type="match status" value="1"/>
</dbReference>
<dbReference type="SUPFAM" id="SSF46565">
    <property type="entry name" value="Chaperone J-domain"/>
    <property type="match status" value="1"/>
</dbReference>
<evidence type="ECO:0000259" key="1">
    <source>
        <dbReference type="PROSITE" id="PS50076"/>
    </source>
</evidence>
<dbReference type="PROSITE" id="PS00636">
    <property type="entry name" value="DNAJ_1"/>
    <property type="match status" value="1"/>
</dbReference>
<dbReference type="PANTHER" id="PTHR45432:SF2">
    <property type="entry name" value="CHAPERONE PROTEIN DNAJ 11, CHLOROPLASTIC"/>
    <property type="match status" value="1"/>
</dbReference>
<dbReference type="SMART" id="SM00271">
    <property type="entry name" value="DnaJ"/>
    <property type="match status" value="1"/>
</dbReference>
<dbReference type="GO" id="GO:0005783">
    <property type="term" value="C:endoplasmic reticulum"/>
    <property type="evidence" value="ECO:0007669"/>
    <property type="project" value="UniProtKB-ARBA"/>
</dbReference>
<feature type="domain" description="J" evidence="1">
    <location>
        <begin position="42"/>
        <end position="103"/>
    </location>
</feature>